<protein>
    <recommendedName>
        <fullName evidence="4">OmpA-like domain-containing protein</fullName>
    </recommendedName>
</protein>
<evidence type="ECO:0008006" key="4">
    <source>
        <dbReference type="Google" id="ProtNLM"/>
    </source>
</evidence>
<name>A0A0N8HA54_9BACT</name>
<organism evidence="2 3">
    <name type="scientific">Jiulongibacter sediminis</name>
    <dbReference type="NCBI Taxonomy" id="1605367"/>
    <lineage>
        <taxon>Bacteria</taxon>
        <taxon>Pseudomonadati</taxon>
        <taxon>Bacteroidota</taxon>
        <taxon>Cytophagia</taxon>
        <taxon>Cytophagales</taxon>
        <taxon>Leadbetterellaceae</taxon>
        <taxon>Jiulongibacter</taxon>
    </lineage>
</organism>
<dbReference type="RefSeq" id="WP_055143232.1">
    <property type="nucleotide sequence ID" value="NZ_JXSZ01000005.1"/>
</dbReference>
<dbReference type="AlphaFoldDB" id="A0A0N8HA54"/>
<gene>
    <name evidence="2" type="ORF">AFM12_00880</name>
</gene>
<feature type="signal peptide" evidence="1">
    <location>
        <begin position="1"/>
        <end position="19"/>
    </location>
</feature>
<evidence type="ECO:0000256" key="1">
    <source>
        <dbReference type="SAM" id="SignalP"/>
    </source>
</evidence>
<sequence>MRQTLLLILSLLVCGSVFAQQTPPENRRVFVACPVVKDSETLPCWLAEYEGETYYLGQQGRTSSVFYPPQLKHKVLVEGTVNEDLQYCGGLFLEDVVISVLPELSLECNTILPATPGVKPPPPLPRALRPQFEDSTRHFSIYMDFDSDFLTYHRSGIIDEADRIAKIYGLKKVKIRISKGAVLLSNAEVMIEKDITLKRRADKLKTIFEQLGYQPEVHTIAEAIKPDGRADHLNRRIDIELIN</sequence>
<keyword evidence="1" id="KW-0732">Signal</keyword>
<keyword evidence="3" id="KW-1185">Reference proteome</keyword>
<dbReference type="Proteomes" id="UP000050454">
    <property type="component" value="Unassembled WGS sequence"/>
</dbReference>
<comment type="caution">
    <text evidence="2">The sequence shown here is derived from an EMBL/GenBank/DDBJ whole genome shotgun (WGS) entry which is preliminary data.</text>
</comment>
<reference evidence="2 3" key="1">
    <citation type="submission" date="2015-07" db="EMBL/GenBank/DDBJ databases">
        <title>The draft genome sequence of Leadbetterella sp. JN14-9.</title>
        <authorList>
            <person name="Liu Y."/>
            <person name="Du J."/>
            <person name="Shao Z."/>
        </authorList>
    </citation>
    <scope>NUCLEOTIDE SEQUENCE [LARGE SCALE GENOMIC DNA]</scope>
    <source>
        <strain evidence="2 3">JN14-9</strain>
    </source>
</reference>
<evidence type="ECO:0000313" key="2">
    <source>
        <dbReference type="EMBL" id="KPM49220.1"/>
    </source>
</evidence>
<proteinExistence type="predicted"/>
<evidence type="ECO:0000313" key="3">
    <source>
        <dbReference type="Proteomes" id="UP000050454"/>
    </source>
</evidence>
<dbReference type="STRING" id="1605367.AFM12_00880"/>
<accession>A0A0N8HA54</accession>
<feature type="chain" id="PRO_5006026340" description="OmpA-like domain-containing protein" evidence="1">
    <location>
        <begin position="20"/>
        <end position="243"/>
    </location>
</feature>
<dbReference type="EMBL" id="LGTQ01000005">
    <property type="protein sequence ID" value="KPM49220.1"/>
    <property type="molecule type" value="Genomic_DNA"/>
</dbReference>
<dbReference type="OrthoDB" id="9816402at2"/>